<keyword evidence="1" id="KW-0812">Transmembrane</keyword>
<dbReference type="AlphaFoldDB" id="A0A6I6GSQ4"/>
<organism evidence="2 3">
    <name type="scientific">Phnomibacter ginsenosidimutans</name>
    <dbReference type="NCBI Taxonomy" id="2676868"/>
    <lineage>
        <taxon>Bacteria</taxon>
        <taxon>Pseudomonadati</taxon>
        <taxon>Bacteroidota</taxon>
        <taxon>Chitinophagia</taxon>
        <taxon>Chitinophagales</taxon>
        <taxon>Chitinophagaceae</taxon>
        <taxon>Phnomibacter</taxon>
    </lineage>
</organism>
<protein>
    <submittedName>
        <fullName evidence="2">Uncharacterized protein</fullName>
    </submittedName>
</protein>
<accession>A0A6I6GSQ4</accession>
<gene>
    <name evidence="2" type="ORF">GLV81_08800</name>
</gene>
<name>A0A6I6GSQ4_9BACT</name>
<dbReference type="EMBL" id="CP046566">
    <property type="protein sequence ID" value="QGW28179.1"/>
    <property type="molecule type" value="Genomic_DNA"/>
</dbReference>
<sequence length="49" mass="5673">MLVGDVETTSTEMEAFYDQQEKATDRWWLLPMIVAAVAIALIIWAKFLR</sequence>
<keyword evidence="1" id="KW-0472">Membrane</keyword>
<evidence type="ECO:0000313" key="2">
    <source>
        <dbReference type="EMBL" id="QGW28179.1"/>
    </source>
</evidence>
<keyword evidence="3" id="KW-1185">Reference proteome</keyword>
<reference evidence="2 3" key="1">
    <citation type="submission" date="2019-11" db="EMBL/GenBank/DDBJ databases">
        <authorList>
            <person name="Im W.T."/>
        </authorList>
    </citation>
    <scope>NUCLEOTIDE SEQUENCE [LARGE SCALE GENOMIC DNA]</scope>
    <source>
        <strain evidence="2 3">SB-02</strain>
    </source>
</reference>
<feature type="transmembrane region" description="Helical" evidence="1">
    <location>
        <begin position="27"/>
        <end position="48"/>
    </location>
</feature>
<dbReference type="RefSeq" id="WP_157478538.1">
    <property type="nucleotide sequence ID" value="NZ_CP046566.1"/>
</dbReference>
<keyword evidence="1" id="KW-1133">Transmembrane helix</keyword>
<dbReference type="KEGG" id="fls:GLV81_08800"/>
<evidence type="ECO:0000313" key="3">
    <source>
        <dbReference type="Proteomes" id="UP000426027"/>
    </source>
</evidence>
<evidence type="ECO:0000256" key="1">
    <source>
        <dbReference type="SAM" id="Phobius"/>
    </source>
</evidence>
<proteinExistence type="predicted"/>
<dbReference type="Proteomes" id="UP000426027">
    <property type="component" value="Chromosome"/>
</dbReference>